<dbReference type="VEuPathDB" id="TrichDB:TRFO_15859"/>
<keyword evidence="2" id="KW-1185">Reference proteome</keyword>
<proteinExistence type="predicted"/>
<name>A0A1J4KWE6_9EUKA</name>
<accession>A0A1J4KWE6</accession>
<organism evidence="1 2">
    <name type="scientific">Tritrichomonas foetus</name>
    <dbReference type="NCBI Taxonomy" id="1144522"/>
    <lineage>
        <taxon>Eukaryota</taxon>
        <taxon>Metamonada</taxon>
        <taxon>Parabasalia</taxon>
        <taxon>Tritrichomonadida</taxon>
        <taxon>Tritrichomonadidae</taxon>
        <taxon>Tritrichomonas</taxon>
    </lineage>
</organism>
<evidence type="ECO:0008006" key="3">
    <source>
        <dbReference type="Google" id="ProtNLM"/>
    </source>
</evidence>
<gene>
    <name evidence="1" type="ORF">TRFO_15859</name>
</gene>
<dbReference type="AlphaFoldDB" id="A0A1J4KWE6"/>
<dbReference type="Proteomes" id="UP000179807">
    <property type="component" value="Unassembled WGS sequence"/>
</dbReference>
<evidence type="ECO:0000313" key="1">
    <source>
        <dbReference type="EMBL" id="OHT13853.1"/>
    </source>
</evidence>
<protein>
    <recommendedName>
        <fullName evidence="3">Transposable element P transposase</fullName>
    </recommendedName>
</protein>
<evidence type="ECO:0000313" key="2">
    <source>
        <dbReference type="Proteomes" id="UP000179807"/>
    </source>
</evidence>
<reference evidence="1" key="1">
    <citation type="submission" date="2016-10" db="EMBL/GenBank/DDBJ databases">
        <authorList>
            <person name="Benchimol M."/>
            <person name="Almeida L.G."/>
            <person name="Vasconcelos A.T."/>
            <person name="Perreira-Neves A."/>
            <person name="Rosa I.A."/>
            <person name="Tasca T."/>
            <person name="Bogo M.R."/>
            <person name="de Souza W."/>
        </authorList>
    </citation>
    <scope>NUCLEOTIDE SEQUENCE [LARGE SCALE GENOMIC DNA]</scope>
    <source>
        <strain evidence="1">K</strain>
    </source>
</reference>
<dbReference type="EMBL" id="MLAK01000461">
    <property type="protein sequence ID" value="OHT13853.1"/>
    <property type="molecule type" value="Genomic_DNA"/>
</dbReference>
<comment type="caution">
    <text evidence="1">The sequence shown here is derived from an EMBL/GenBank/DDBJ whole genome shotgun (WGS) entry which is preliminary data.</text>
</comment>
<dbReference type="GeneID" id="94833331"/>
<sequence length="807" mass="94924">MNRVFQRVREFNRFDKAYIYYLNEMGESYSSISQQLAVDSSIISEICTSYVPVMDSQNGYHFEAYKKAHKTRKSLKKQLLSEMNYKYCHNELCSEPPKFFHFQYEHDIVFEVLPKQFRSPMNRNQICSVARFNKKMKHDFNSKKLTDNCHSQISSVFLSEDQSLQNDIEKLKNSYCEVSSEKQLFLLDLYKKGMKKPSNGKRYKNHQTKLFWTELFLLSRKSFSYVSKMLNGPVISTVSTWLTEHRENYPQIVKDKKDIVSNIIKWKKLYNLSNNNLIDVGLAVDAIKITETVKIKENSEFSGLLNSDDISIDEINNLLKCFKSFEKFVQKQYDNKNIISNIFVFYIIPLNNIFAKPLPIYYIEHSQGNADDKVIRDIYEMIDLLRHPTLKLNLHFLALDGDLKYKGFHDTFIHDWMSNFNQAKNLFNSSHMLFHVICDPNHVLKRLRYRFVNHVKLAWTSKSKQYGTFDIRNFFDVPEKVLSNKSSTKMDDFFPKELFKKKNLATLYDYEIWDLFSFFMICASLNIAVHENTPRYTVLMMLSISAEFLLIYRRFLNGKKSEHIPYFKNNSIISINGTTYPNYEKSAKTQNTKQSNETKQPRTIDIKNQIIATTFLDKPLIDHLLNDIVSLISALGTVESSFSMIEYGTMLLEHYFGRVRLGCRYNYEIEKIIEVIDRLIIIDHMNLNNPDLTNTVNSRNYEFACVEEGSNQLVKEDVLKCRQIALQLWKNIDSSVLLHDEEILLESFSFDFKSLIDDIYDLDSLIEKHKLSPPRQSRSTNETRLLKQNNQTIVRRYSNSGYGKMKK</sequence>
<dbReference type="RefSeq" id="XP_068366989.1">
    <property type="nucleotide sequence ID" value="XM_068498627.1"/>
</dbReference>